<dbReference type="AlphaFoldDB" id="A0A3R5U3F9"/>
<evidence type="ECO:0000313" key="1">
    <source>
        <dbReference type="EMBL" id="QAA30606.1"/>
    </source>
</evidence>
<organism evidence="1 2">
    <name type="scientific">Clostridium manihotivorum</name>
    <dbReference type="NCBI Taxonomy" id="2320868"/>
    <lineage>
        <taxon>Bacteria</taxon>
        <taxon>Bacillati</taxon>
        <taxon>Bacillota</taxon>
        <taxon>Clostridia</taxon>
        <taxon>Eubacteriales</taxon>
        <taxon>Clostridiaceae</taxon>
        <taxon>Clostridium</taxon>
    </lineage>
</organism>
<keyword evidence="2" id="KW-1185">Reference proteome</keyword>
<gene>
    <name evidence="1" type="ORF">C1I91_02405</name>
</gene>
<sequence>MEYKRILDSGDLESRIERTLTEFYWVNKIDINAKNDPFSAIVYVDPKLVTYDEVLDFIEFIGDEQDTARCTICDTRAIVSLKEGFDSGKEFEYLIGLNELKIILARSYDLPDSKVIDAIVKVHEDIHVLIKDRKPLPI</sequence>
<dbReference type="KEGG" id="cmah:C1I91_02405"/>
<dbReference type="RefSeq" id="WP_128211057.1">
    <property type="nucleotide sequence ID" value="NZ_CP025746.1"/>
</dbReference>
<reference evidence="1 2" key="1">
    <citation type="submission" date="2018-01" db="EMBL/GenBank/DDBJ databases">
        <title>Genome Sequencing and Assembly of Anaerobacter polyendosporus strain CT4.</title>
        <authorList>
            <person name="Tachaapaikoon C."/>
            <person name="Sutheeworapong S."/>
            <person name="Jenjaroenpun P."/>
            <person name="Wongsurawat T."/>
            <person name="Nookeaw I."/>
            <person name="Cheawchanlertfa P."/>
            <person name="Kosugi A."/>
            <person name="Cheevadhanarak S."/>
            <person name="Ratanakhanokchai K."/>
        </authorList>
    </citation>
    <scope>NUCLEOTIDE SEQUENCE [LARGE SCALE GENOMIC DNA]</scope>
    <source>
        <strain evidence="1 2">CT4</strain>
    </source>
</reference>
<proteinExistence type="predicted"/>
<dbReference type="OrthoDB" id="1909643at2"/>
<accession>A0A3R5U3F9</accession>
<dbReference type="EMBL" id="CP025746">
    <property type="protein sequence ID" value="QAA30606.1"/>
    <property type="molecule type" value="Genomic_DNA"/>
</dbReference>
<name>A0A3R5U3F9_9CLOT</name>
<evidence type="ECO:0000313" key="2">
    <source>
        <dbReference type="Proteomes" id="UP000286268"/>
    </source>
</evidence>
<dbReference type="Proteomes" id="UP000286268">
    <property type="component" value="Chromosome"/>
</dbReference>
<protein>
    <submittedName>
        <fullName evidence="1">Uncharacterized protein</fullName>
    </submittedName>
</protein>